<keyword evidence="17" id="KW-1185">Reference proteome</keyword>
<dbReference type="Pfam" id="PF04039">
    <property type="entry name" value="MnhB"/>
    <property type="match status" value="1"/>
</dbReference>
<dbReference type="InterPro" id="IPR025383">
    <property type="entry name" value="MrpA_C/MbhD"/>
</dbReference>
<keyword evidence="4" id="KW-1003">Cell membrane</keyword>
<feature type="transmembrane region" description="Helical" evidence="10">
    <location>
        <begin position="269"/>
        <end position="289"/>
    </location>
</feature>
<feature type="transmembrane region" description="Helical" evidence="10">
    <location>
        <begin position="406"/>
        <end position="426"/>
    </location>
</feature>
<accession>A0A2A3YNI2</accession>
<dbReference type="InterPro" id="IPR001516">
    <property type="entry name" value="Proton_antipo_N"/>
</dbReference>
<feature type="transmembrane region" description="Helical" evidence="10">
    <location>
        <begin position="601"/>
        <end position="620"/>
    </location>
</feature>
<feature type="transmembrane region" description="Helical" evidence="10">
    <location>
        <begin position="105"/>
        <end position="123"/>
    </location>
</feature>
<feature type="transmembrane region" description="Helical" evidence="10">
    <location>
        <begin position="446"/>
        <end position="467"/>
    </location>
</feature>
<dbReference type="Proteomes" id="UP000218598">
    <property type="component" value="Unassembled WGS sequence"/>
</dbReference>
<feature type="domain" description="MrpA C-terminal/MbhD" evidence="14">
    <location>
        <begin position="613"/>
        <end position="675"/>
    </location>
</feature>
<evidence type="ECO:0000256" key="2">
    <source>
        <dbReference type="ARBA" id="ARBA00022448"/>
    </source>
</evidence>
<feature type="transmembrane region" description="Helical" evidence="10">
    <location>
        <begin position="832"/>
        <end position="853"/>
    </location>
</feature>
<reference evidence="16 17" key="1">
    <citation type="journal article" date="2017" name="Elife">
        <title>Extensive horizontal gene transfer in cheese-associated bacteria.</title>
        <authorList>
            <person name="Bonham K.S."/>
            <person name="Wolfe B.E."/>
            <person name="Dutton R.J."/>
        </authorList>
    </citation>
    <scope>NUCLEOTIDE SEQUENCE [LARGE SCALE GENOMIC DNA]</scope>
    <source>
        <strain evidence="16 17">341_9</strain>
    </source>
</reference>
<feature type="transmembrane region" description="Helical" evidence="10">
    <location>
        <begin position="935"/>
        <end position="959"/>
    </location>
</feature>
<dbReference type="Pfam" id="PF20501">
    <property type="entry name" value="MbhE"/>
    <property type="match status" value="1"/>
</dbReference>
<feature type="domain" description="NADH:quinone oxidoreductase/Mrp antiporter transmembrane" evidence="11">
    <location>
        <begin position="125"/>
        <end position="408"/>
    </location>
</feature>
<dbReference type="InterPro" id="IPR046806">
    <property type="entry name" value="MrpA_C/MbhE"/>
</dbReference>
<evidence type="ECO:0000256" key="7">
    <source>
        <dbReference type="ARBA" id="ARBA00023065"/>
    </source>
</evidence>
<evidence type="ECO:0000259" key="12">
    <source>
        <dbReference type="Pfam" id="PF00662"/>
    </source>
</evidence>
<evidence type="ECO:0000256" key="9">
    <source>
        <dbReference type="RuleBase" id="RU000320"/>
    </source>
</evidence>
<comment type="caution">
    <text evidence="16">The sequence shown here is derived from an EMBL/GenBank/DDBJ whole genome shotgun (WGS) entry which is preliminary data.</text>
</comment>
<dbReference type="InterPro" id="IPR050616">
    <property type="entry name" value="CPA3_Na-H_Antiporter_A"/>
</dbReference>
<dbReference type="PANTHER" id="PTHR43373">
    <property type="entry name" value="NA(+)/H(+) ANTIPORTER SUBUNIT"/>
    <property type="match status" value="1"/>
</dbReference>
<dbReference type="RefSeq" id="WP_096196259.1">
    <property type="nucleotide sequence ID" value="NZ_NRGR01000004.1"/>
</dbReference>
<keyword evidence="2" id="KW-0813">Transport</keyword>
<feature type="transmembrane region" description="Helical" evidence="10">
    <location>
        <begin position="322"/>
        <end position="345"/>
    </location>
</feature>
<evidence type="ECO:0000256" key="8">
    <source>
        <dbReference type="ARBA" id="ARBA00023136"/>
    </source>
</evidence>
<feature type="transmembrane region" description="Helical" evidence="10">
    <location>
        <begin position="571"/>
        <end position="589"/>
    </location>
</feature>
<dbReference type="Pfam" id="PF13244">
    <property type="entry name" value="MbhD"/>
    <property type="match status" value="1"/>
</dbReference>
<dbReference type="OrthoDB" id="9811798at2"/>
<evidence type="ECO:0000256" key="6">
    <source>
        <dbReference type="ARBA" id="ARBA00022989"/>
    </source>
</evidence>
<feature type="transmembrane region" description="Helical" evidence="10">
    <location>
        <begin position="296"/>
        <end position="316"/>
    </location>
</feature>
<feature type="transmembrane region" description="Helical" evidence="10">
    <location>
        <begin position="75"/>
        <end position="93"/>
    </location>
</feature>
<dbReference type="InterPro" id="IPR007182">
    <property type="entry name" value="MnhB"/>
</dbReference>
<gene>
    <name evidence="16" type="ORF">CIK66_01070</name>
</gene>
<sequence length="977" mass="103698">MYSMLLAHLGAALIGPFLVRVMGRSAFFLLALVPAASAAWLATIDPRGLAENPLEVSVPWIPAFDIHLSFRLDPLSWVLAMIATSIGAIVLLYCARYFKDTEPGLGRFAGVLTAFAGAMIGLVLADDVMVLYTFWELTTVFSYLLIGHYQDKQSSRRAAMNALISTTAGGLAMLVGLLMIGARAGSLNLSDILASSMWADAGPYLVVAVLLILAGAMSKSALIPTHFWLPGAMAAPTPVSAYLHAAAMVKGGVYLILRFGPALTHMEALSMVIAGFGAATMILGGWRALRQTDIKLLLAYGTVSQLGFLSAVAGLATHDALLAALSMLIAHAVFKAPLFMVVGIIDKKFGTRDLRVLSGVGKVAPMVAVIGIVSAASMAAVPPLFGFVAKEALFTALWNGEPWHRLLLIALVAGSILTVAYSWRFAHGSFGTAPGAPPVERPSIPVLFWLPPAAVALFSVVLVVLASPLEKILRGFSSVLPETGEEVHLAVVPHLGVPLLASVVALGVGALLCVFAKPFARFQKKVSPQTWANDEVLDRIDAERGFRRVMRAVDSVSIAVTPLFQRGSLPYTLGTMLLVLILLVTPIAVSQSSVPDNLVLFHHPVELIILPVAALAALGAARSRRRLRAVFLISVTGYAVAILFLAAGAPDVATTQVLVETAMTVVLVLVLRRLPTHFSRRPLRIGAWGRWAIAIATAVVLCGAALYAADARYLEPLGPGLIETAYTIGGGHNVVNVALVDARVWDTMGEISVLLVVATGVASLIFVTRREQTISRVRDLDSRTSIWRRRNDSALPQNALDFDARPDDVSGGNRWRTWLSAGLTLAPERRMVILEVVTRIAFPLMMMFSLYLLMAGHNLPGGGFAGGLVAGLALAMRYLAGGRYELSEAAPVQAGFVLGTGMAIAVAAGVLPVLMGGNVFSTATPVVEVPLLGELHFPSALIFDVGVYLVVVGVILDFLRTLGSQIDQQQEVESDAG</sequence>
<feature type="transmembrane region" description="Helical" evidence="10">
    <location>
        <begin position="487"/>
        <end position="515"/>
    </location>
</feature>
<feature type="domain" description="MrpA C-terminal/MbhE" evidence="15">
    <location>
        <begin position="693"/>
        <end position="765"/>
    </location>
</feature>
<feature type="transmembrane region" description="Helical" evidence="10">
    <location>
        <begin position="129"/>
        <end position="146"/>
    </location>
</feature>
<feature type="transmembrane region" description="Helical" evidence="10">
    <location>
        <begin position="892"/>
        <end position="915"/>
    </location>
</feature>
<feature type="domain" description="Na+/H+ antiporter MnhB subunit-related protein" evidence="13">
    <location>
        <begin position="833"/>
        <end position="956"/>
    </location>
</feature>
<evidence type="ECO:0000259" key="11">
    <source>
        <dbReference type="Pfam" id="PF00361"/>
    </source>
</evidence>
<keyword evidence="8 10" id="KW-0472">Membrane</keyword>
<protein>
    <submittedName>
        <fullName evidence="16">Na+/H+ antiporter subunit A</fullName>
    </submittedName>
</protein>
<dbReference type="InterPro" id="IPR001750">
    <property type="entry name" value="ND/Mrp_TM"/>
</dbReference>
<evidence type="ECO:0000259" key="15">
    <source>
        <dbReference type="Pfam" id="PF20501"/>
    </source>
</evidence>
<proteinExistence type="predicted"/>
<keyword evidence="6 10" id="KW-1133">Transmembrane helix</keyword>
<evidence type="ECO:0000256" key="10">
    <source>
        <dbReference type="SAM" id="Phobius"/>
    </source>
</evidence>
<evidence type="ECO:0000259" key="14">
    <source>
        <dbReference type="Pfam" id="PF13244"/>
    </source>
</evidence>
<evidence type="ECO:0000313" key="16">
    <source>
        <dbReference type="EMBL" id="PCC40860.1"/>
    </source>
</evidence>
<evidence type="ECO:0000256" key="5">
    <source>
        <dbReference type="ARBA" id="ARBA00022692"/>
    </source>
</evidence>
<dbReference type="Pfam" id="PF00662">
    <property type="entry name" value="Proton_antipo_N"/>
    <property type="match status" value="1"/>
</dbReference>
<dbReference type="GO" id="GO:0006811">
    <property type="term" value="P:monoatomic ion transport"/>
    <property type="evidence" value="ECO:0007669"/>
    <property type="project" value="UniProtKB-KW"/>
</dbReference>
<dbReference type="GO" id="GO:0015297">
    <property type="term" value="F:antiporter activity"/>
    <property type="evidence" value="ECO:0007669"/>
    <property type="project" value="UniProtKB-KW"/>
</dbReference>
<evidence type="ECO:0000256" key="4">
    <source>
        <dbReference type="ARBA" id="ARBA00022475"/>
    </source>
</evidence>
<feature type="transmembrane region" description="Helical" evidence="10">
    <location>
        <begin position="691"/>
        <end position="709"/>
    </location>
</feature>
<dbReference type="AlphaFoldDB" id="A0A2A3YNI2"/>
<dbReference type="Pfam" id="PF00361">
    <property type="entry name" value="Proton_antipo_M"/>
    <property type="match status" value="1"/>
</dbReference>
<dbReference type="PRINTS" id="PR01434">
    <property type="entry name" value="NADHDHGNASE5"/>
</dbReference>
<evidence type="ECO:0000259" key="13">
    <source>
        <dbReference type="Pfam" id="PF04039"/>
    </source>
</evidence>
<dbReference type="EMBL" id="NRGR01000004">
    <property type="protein sequence ID" value="PCC40860.1"/>
    <property type="molecule type" value="Genomic_DNA"/>
</dbReference>
<dbReference type="NCBIfam" id="NF009284">
    <property type="entry name" value="PRK12644.1"/>
    <property type="match status" value="1"/>
</dbReference>
<keyword evidence="5 9" id="KW-0812">Transmembrane</keyword>
<evidence type="ECO:0000256" key="1">
    <source>
        <dbReference type="ARBA" id="ARBA00004651"/>
    </source>
</evidence>
<feature type="transmembrane region" description="Helical" evidence="10">
    <location>
        <begin position="653"/>
        <end position="671"/>
    </location>
</feature>
<dbReference type="GO" id="GO:0005886">
    <property type="term" value="C:plasma membrane"/>
    <property type="evidence" value="ECO:0007669"/>
    <property type="project" value="UniProtKB-SubCell"/>
</dbReference>
<feature type="transmembrane region" description="Helical" evidence="10">
    <location>
        <begin position="751"/>
        <end position="768"/>
    </location>
</feature>
<organism evidence="16 17">
    <name type="scientific">Brachybacterium alimentarium</name>
    <dbReference type="NCBI Taxonomy" id="47845"/>
    <lineage>
        <taxon>Bacteria</taxon>
        <taxon>Bacillati</taxon>
        <taxon>Actinomycetota</taxon>
        <taxon>Actinomycetes</taxon>
        <taxon>Micrococcales</taxon>
        <taxon>Dermabacteraceae</taxon>
        <taxon>Brachybacterium</taxon>
    </lineage>
</organism>
<comment type="subcellular location">
    <subcellularLocation>
        <location evidence="1">Cell membrane</location>
        <topology evidence="1">Multi-pass membrane protein</topology>
    </subcellularLocation>
    <subcellularLocation>
        <location evidence="9">Membrane</location>
        <topology evidence="9">Multi-pass membrane protein</topology>
    </subcellularLocation>
</comment>
<feature type="transmembrane region" description="Helical" evidence="10">
    <location>
        <begin position="627"/>
        <end position="647"/>
    </location>
</feature>
<feature type="transmembrane region" description="Helical" evidence="10">
    <location>
        <begin position="201"/>
        <end position="218"/>
    </location>
</feature>
<evidence type="ECO:0000256" key="3">
    <source>
        <dbReference type="ARBA" id="ARBA00022449"/>
    </source>
</evidence>
<feature type="domain" description="NADH-Ubiquinone oxidoreductase (complex I) chain 5 N-terminal" evidence="12">
    <location>
        <begin position="62"/>
        <end position="108"/>
    </location>
</feature>
<evidence type="ECO:0000313" key="17">
    <source>
        <dbReference type="Proteomes" id="UP000218598"/>
    </source>
</evidence>
<keyword evidence="7" id="KW-0406">Ion transport</keyword>
<keyword evidence="3" id="KW-0050">Antiport</keyword>
<name>A0A2A3YNI2_9MICO</name>
<dbReference type="PANTHER" id="PTHR43373:SF1">
    <property type="entry name" value="NA(+)_H(+) ANTIPORTER SUBUNIT A"/>
    <property type="match status" value="1"/>
</dbReference>
<feature type="transmembrane region" description="Helical" evidence="10">
    <location>
        <begin position="859"/>
        <end position="880"/>
    </location>
</feature>
<feature type="transmembrane region" description="Helical" evidence="10">
    <location>
        <begin position="158"/>
        <end position="181"/>
    </location>
</feature>
<feature type="transmembrane region" description="Helical" evidence="10">
    <location>
        <begin position="366"/>
        <end position="386"/>
    </location>
</feature>